<name>A0A6A7AZ88_9PLEO</name>
<feature type="non-terminal residue" evidence="2">
    <location>
        <position position="1"/>
    </location>
</feature>
<dbReference type="InterPro" id="IPR000999">
    <property type="entry name" value="RNase_III_dom"/>
</dbReference>
<dbReference type="OrthoDB" id="67027at2759"/>
<dbReference type="SMART" id="SM00535">
    <property type="entry name" value="RIBOc"/>
    <property type="match status" value="1"/>
</dbReference>
<feature type="domain" description="RNase III" evidence="1">
    <location>
        <begin position="10"/>
        <end position="137"/>
    </location>
</feature>
<dbReference type="GO" id="GO:0006396">
    <property type="term" value="P:RNA processing"/>
    <property type="evidence" value="ECO:0007669"/>
    <property type="project" value="InterPro"/>
</dbReference>
<feature type="non-terminal residue" evidence="2">
    <location>
        <position position="156"/>
    </location>
</feature>
<dbReference type="CDD" id="cd00593">
    <property type="entry name" value="RIBOc"/>
    <property type="match status" value="1"/>
</dbReference>
<gene>
    <name evidence="2" type="ORF">T440DRAFT_371321</name>
</gene>
<proteinExistence type="predicted"/>
<reference evidence="2" key="1">
    <citation type="submission" date="2020-01" db="EMBL/GenBank/DDBJ databases">
        <authorList>
            <consortium name="DOE Joint Genome Institute"/>
            <person name="Haridas S."/>
            <person name="Albert R."/>
            <person name="Binder M."/>
            <person name="Bloem J."/>
            <person name="Labutti K."/>
            <person name="Salamov A."/>
            <person name="Andreopoulos B."/>
            <person name="Baker S.E."/>
            <person name="Barry K."/>
            <person name="Bills G."/>
            <person name="Bluhm B.H."/>
            <person name="Cannon C."/>
            <person name="Castanera R."/>
            <person name="Culley D.E."/>
            <person name="Daum C."/>
            <person name="Ezra D."/>
            <person name="Gonzalez J.B."/>
            <person name="Henrissat B."/>
            <person name="Kuo A."/>
            <person name="Liang C."/>
            <person name="Lipzen A."/>
            <person name="Lutzoni F."/>
            <person name="Magnuson J."/>
            <person name="Mondo S."/>
            <person name="Nolan M."/>
            <person name="Ohm R."/>
            <person name="Pangilinan J."/>
            <person name="Park H.-J."/>
            <person name="Ramirez L."/>
            <person name="Alfaro M."/>
            <person name="Sun H."/>
            <person name="Tritt A."/>
            <person name="Yoshinaga Y."/>
            <person name="Zwiers L.-H."/>
            <person name="Turgeon B.G."/>
            <person name="Goodwin S.B."/>
            <person name="Spatafora J.W."/>
            <person name="Crous P.W."/>
            <person name="Grigoriev I.V."/>
        </authorList>
    </citation>
    <scope>NUCLEOTIDE SEQUENCE</scope>
    <source>
        <strain evidence="2">IPT5</strain>
    </source>
</reference>
<dbReference type="GO" id="GO:0004525">
    <property type="term" value="F:ribonuclease III activity"/>
    <property type="evidence" value="ECO:0007669"/>
    <property type="project" value="InterPro"/>
</dbReference>
<dbReference type="PROSITE" id="PS50142">
    <property type="entry name" value="RNASE_3_2"/>
    <property type="match status" value="1"/>
</dbReference>
<dbReference type="EMBL" id="MU006318">
    <property type="protein sequence ID" value="KAF2848432.1"/>
    <property type="molecule type" value="Genomic_DNA"/>
</dbReference>
<organism evidence="2 3">
    <name type="scientific">Plenodomus tracheiphilus IPT5</name>
    <dbReference type="NCBI Taxonomy" id="1408161"/>
    <lineage>
        <taxon>Eukaryota</taxon>
        <taxon>Fungi</taxon>
        <taxon>Dikarya</taxon>
        <taxon>Ascomycota</taxon>
        <taxon>Pezizomycotina</taxon>
        <taxon>Dothideomycetes</taxon>
        <taxon>Pleosporomycetidae</taxon>
        <taxon>Pleosporales</taxon>
        <taxon>Pleosporineae</taxon>
        <taxon>Leptosphaeriaceae</taxon>
        <taxon>Plenodomus</taxon>
    </lineage>
</organism>
<accession>A0A6A7AZ88</accession>
<dbReference type="Gene3D" id="1.10.1520.10">
    <property type="entry name" value="Ribonuclease III domain"/>
    <property type="match status" value="1"/>
</dbReference>
<evidence type="ECO:0000313" key="3">
    <source>
        <dbReference type="Proteomes" id="UP000799423"/>
    </source>
</evidence>
<dbReference type="InterPro" id="IPR036389">
    <property type="entry name" value="RNase_III_sf"/>
</dbReference>
<evidence type="ECO:0000313" key="2">
    <source>
        <dbReference type="EMBL" id="KAF2848432.1"/>
    </source>
</evidence>
<dbReference type="SUPFAM" id="SSF69065">
    <property type="entry name" value="RNase III domain-like"/>
    <property type="match status" value="1"/>
</dbReference>
<dbReference type="Pfam" id="PF14622">
    <property type="entry name" value="Ribonucleas_3_3"/>
    <property type="match status" value="1"/>
</dbReference>
<evidence type="ECO:0000259" key="1">
    <source>
        <dbReference type="PROSITE" id="PS50142"/>
    </source>
</evidence>
<sequence length="156" mass="17438">QTIRNVETKVSDCERIIDYTVKSKKHILEALNASRCLISYANTTHSVPNNSALAVLGDARMAGVLCKWWWNKSITAQKDHWTQIRHDKCGNGALARLGQSLDLHECIITNPGAQVVSDKMIATAIEALFGAVYLDGGEEELERVMRVLGFDQHRYL</sequence>
<dbReference type="Proteomes" id="UP000799423">
    <property type="component" value="Unassembled WGS sequence"/>
</dbReference>
<keyword evidence="3" id="KW-1185">Reference proteome</keyword>
<protein>
    <submittedName>
        <fullName evidence="2">Ribonuclease III</fullName>
    </submittedName>
</protein>
<dbReference type="AlphaFoldDB" id="A0A6A7AZ88"/>